<dbReference type="RefSeq" id="WP_090948031.1">
    <property type="nucleotide sequence ID" value="NZ_FOJS01000003.1"/>
</dbReference>
<name>A0A1I0SQW2_9BACL</name>
<keyword evidence="7" id="KW-1185">Reference proteome</keyword>
<evidence type="ECO:0000313" key="7">
    <source>
        <dbReference type="Proteomes" id="UP000198650"/>
    </source>
</evidence>
<dbReference type="PANTHER" id="PTHR34653">
    <property type="match status" value="1"/>
</dbReference>
<dbReference type="PANTHER" id="PTHR34653:SF1">
    <property type="entry name" value="FLAGELLAR HOOK-BASAL BODY COMPLEX PROTEIN FLIE"/>
    <property type="match status" value="1"/>
</dbReference>
<accession>A0A1I0SQW2</accession>
<organism evidence="6 7">
    <name type="scientific">Parageobacillus thermantarcticus</name>
    <dbReference type="NCBI Taxonomy" id="186116"/>
    <lineage>
        <taxon>Bacteria</taxon>
        <taxon>Bacillati</taxon>
        <taxon>Bacillota</taxon>
        <taxon>Bacilli</taxon>
        <taxon>Bacillales</taxon>
        <taxon>Anoxybacillaceae</taxon>
        <taxon>Parageobacillus</taxon>
    </lineage>
</organism>
<comment type="subcellular location">
    <subcellularLocation>
        <location evidence="1 4">Bacterial flagellum basal body</location>
    </subcellularLocation>
</comment>
<dbReference type="GO" id="GO:0009425">
    <property type="term" value="C:bacterial-type flagellum basal body"/>
    <property type="evidence" value="ECO:0007669"/>
    <property type="project" value="UniProtKB-SubCell"/>
</dbReference>
<keyword evidence="3 4" id="KW-0975">Bacterial flagellum</keyword>
<dbReference type="GO" id="GO:0003774">
    <property type="term" value="F:cytoskeletal motor activity"/>
    <property type="evidence" value="ECO:0007669"/>
    <property type="project" value="InterPro"/>
</dbReference>
<evidence type="ECO:0000256" key="4">
    <source>
        <dbReference type="HAMAP-Rule" id="MF_00724"/>
    </source>
</evidence>
<evidence type="ECO:0000256" key="2">
    <source>
        <dbReference type="ARBA" id="ARBA00009272"/>
    </source>
</evidence>
<dbReference type="STRING" id="186116.SAMN05192569_1003122"/>
<dbReference type="PRINTS" id="PR01006">
    <property type="entry name" value="FLGHOOKFLIE"/>
</dbReference>
<comment type="similarity">
    <text evidence="2 4">Belongs to the FliE family.</text>
</comment>
<dbReference type="EMBL" id="FOJS01000003">
    <property type="protein sequence ID" value="SFA41807.1"/>
    <property type="molecule type" value="Genomic_DNA"/>
</dbReference>
<reference evidence="7" key="1">
    <citation type="submission" date="2016-10" db="EMBL/GenBank/DDBJ databases">
        <authorList>
            <person name="Varghese N."/>
            <person name="Submissions S."/>
        </authorList>
    </citation>
    <scope>NUCLEOTIDE SEQUENCE [LARGE SCALE GENOMIC DNA]</scope>
    <source>
        <strain evidence="7">M1</strain>
    </source>
</reference>
<sequence>MVQGIDRSLFSGTTNAASQAAKPADVQRAFSDFLKDALNKVNEQQVQADQLTEKLVKGENVDLHQVMIAAQKASISLQLAIEVRNKVIEAYQEMMRMQI</sequence>
<dbReference type="NCBIfam" id="TIGR00205">
    <property type="entry name" value="fliE"/>
    <property type="match status" value="1"/>
</dbReference>
<keyword evidence="6" id="KW-0966">Cell projection</keyword>
<dbReference type="OrthoDB" id="9812413at2"/>
<dbReference type="Pfam" id="PF02049">
    <property type="entry name" value="FliE"/>
    <property type="match status" value="1"/>
</dbReference>
<dbReference type="Proteomes" id="UP000198650">
    <property type="component" value="Unassembled WGS sequence"/>
</dbReference>
<dbReference type="AlphaFoldDB" id="A0A1I0SQW2"/>
<evidence type="ECO:0000313" key="6">
    <source>
        <dbReference type="EMBL" id="SFA41807.1"/>
    </source>
</evidence>
<dbReference type="HAMAP" id="MF_00724">
    <property type="entry name" value="FliE"/>
    <property type="match status" value="1"/>
</dbReference>
<keyword evidence="6" id="KW-0969">Cilium</keyword>
<evidence type="ECO:0000256" key="1">
    <source>
        <dbReference type="ARBA" id="ARBA00004117"/>
    </source>
</evidence>
<dbReference type="GO" id="GO:0071973">
    <property type="term" value="P:bacterial-type flagellum-dependent cell motility"/>
    <property type="evidence" value="ECO:0007669"/>
    <property type="project" value="InterPro"/>
</dbReference>
<gene>
    <name evidence="4" type="primary">fliE</name>
    <name evidence="6" type="ORF">SAMN05192569_1003122</name>
</gene>
<evidence type="ECO:0000256" key="5">
    <source>
        <dbReference type="NCBIfam" id="TIGR00205"/>
    </source>
</evidence>
<dbReference type="InterPro" id="IPR001624">
    <property type="entry name" value="FliE"/>
</dbReference>
<evidence type="ECO:0000256" key="3">
    <source>
        <dbReference type="ARBA" id="ARBA00023143"/>
    </source>
</evidence>
<dbReference type="GO" id="GO:0005198">
    <property type="term" value="F:structural molecule activity"/>
    <property type="evidence" value="ECO:0007669"/>
    <property type="project" value="UniProtKB-UniRule"/>
</dbReference>
<proteinExistence type="inferred from homology"/>
<keyword evidence="6" id="KW-0282">Flagellum</keyword>
<protein>
    <recommendedName>
        <fullName evidence="4 5">Flagellar hook-basal body complex protein FliE</fullName>
    </recommendedName>
</protein>